<proteinExistence type="predicted"/>
<evidence type="ECO:0000313" key="3">
    <source>
        <dbReference type="EMBL" id="KAG5646158.1"/>
    </source>
</evidence>
<evidence type="ECO:0000313" key="4">
    <source>
        <dbReference type="Proteomes" id="UP000775547"/>
    </source>
</evidence>
<keyword evidence="4" id="KW-1185">Reference proteome</keyword>
<gene>
    <name evidence="3" type="ORF">DXG03_004211</name>
</gene>
<accession>A0A9P7GCF9</accession>
<feature type="transmembrane region" description="Helical" evidence="2">
    <location>
        <begin position="242"/>
        <end position="267"/>
    </location>
</feature>
<keyword evidence="2" id="KW-0812">Transmembrane</keyword>
<dbReference type="PANTHER" id="PTHR41807:SF1">
    <property type="entry name" value="GLUTATHIONE TRANSFERASE 3"/>
    <property type="match status" value="1"/>
</dbReference>
<evidence type="ECO:0008006" key="5">
    <source>
        <dbReference type="Google" id="ProtNLM"/>
    </source>
</evidence>
<evidence type="ECO:0000256" key="1">
    <source>
        <dbReference type="SAM" id="MobiDB-lite"/>
    </source>
</evidence>
<name>A0A9P7GCF9_9AGAR</name>
<feature type="compositionally biased region" description="Polar residues" evidence="1">
    <location>
        <begin position="113"/>
        <end position="128"/>
    </location>
</feature>
<dbReference type="AlphaFoldDB" id="A0A9P7GCF9"/>
<dbReference type="Proteomes" id="UP000775547">
    <property type="component" value="Unassembled WGS sequence"/>
</dbReference>
<keyword evidence="2" id="KW-1133">Transmembrane helix</keyword>
<dbReference type="GO" id="GO:0016020">
    <property type="term" value="C:membrane"/>
    <property type="evidence" value="ECO:0007669"/>
    <property type="project" value="TreeGrafter"/>
</dbReference>
<dbReference type="OrthoDB" id="5569309at2759"/>
<comment type="caution">
    <text evidence="3">The sequence shown here is derived from an EMBL/GenBank/DDBJ whole genome shotgun (WGS) entry which is preliminary data.</text>
</comment>
<feature type="compositionally biased region" description="Basic and acidic residues" evidence="1">
    <location>
        <begin position="92"/>
        <end position="109"/>
    </location>
</feature>
<sequence>MSQPVFTGALMPKKKSELQEISAALSISDQGTKDDLQTRIKKHLEENPDLEENPTFSGLYGNRRKRSIQPMSQPAPRSSTEGKPTSRGRRGTALERVREFSPDDDRRDVSMFLKNNNSPAPSESTPHHSPQRDVATTTPSSLPPLPFSPIKSFIERITVPHGVDAITSKITEKELLHNSVEMVESFKRFLSNSRNIWSLTAVVELLYLLYTVIPWQPLKVTLGIPFAFEVHYPPLSAFQSPAFWLVLLHWAVPTLIAPIIVGSLISFNPVPTQFDNLTASIIRLAAHVGYPYTSFENGIQGLDVLGSRWRVLNASVGLAFAFAEAISVSPQAVARTLKAEQRVDRLLDASESASVVGRRALMPASQPDEDEVD</sequence>
<feature type="compositionally biased region" description="Basic and acidic residues" evidence="1">
    <location>
        <begin position="31"/>
        <end position="46"/>
    </location>
</feature>
<keyword evidence="2" id="KW-0472">Membrane</keyword>
<organism evidence="3 4">
    <name type="scientific">Asterophora parasitica</name>
    <dbReference type="NCBI Taxonomy" id="117018"/>
    <lineage>
        <taxon>Eukaryota</taxon>
        <taxon>Fungi</taxon>
        <taxon>Dikarya</taxon>
        <taxon>Basidiomycota</taxon>
        <taxon>Agaricomycotina</taxon>
        <taxon>Agaricomycetes</taxon>
        <taxon>Agaricomycetidae</taxon>
        <taxon>Agaricales</taxon>
        <taxon>Tricholomatineae</taxon>
        <taxon>Lyophyllaceae</taxon>
        <taxon>Asterophora</taxon>
    </lineage>
</organism>
<dbReference type="InterPro" id="IPR038872">
    <property type="entry name" value="Put_GTT3"/>
</dbReference>
<feature type="transmembrane region" description="Helical" evidence="2">
    <location>
        <begin position="196"/>
        <end position="213"/>
    </location>
</feature>
<feature type="region of interest" description="Disordered" evidence="1">
    <location>
        <begin position="28"/>
        <end position="141"/>
    </location>
</feature>
<evidence type="ECO:0000256" key="2">
    <source>
        <dbReference type="SAM" id="Phobius"/>
    </source>
</evidence>
<dbReference type="EMBL" id="JABCKV010000025">
    <property type="protein sequence ID" value="KAG5646158.1"/>
    <property type="molecule type" value="Genomic_DNA"/>
</dbReference>
<reference evidence="3" key="2">
    <citation type="submission" date="2021-10" db="EMBL/GenBank/DDBJ databases">
        <title>Phylogenomics reveals ancestral predisposition of the termite-cultivated fungus Termitomyces towards a domesticated lifestyle.</title>
        <authorList>
            <person name="Auxier B."/>
            <person name="Grum-Grzhimaylo A."/>
            <person name="Cardenas M.E."/>
            <person name="Lodge J.D."/>
            <person name="Laessoe T."/>
            <person name="Pedersen O."/>
            <person name="Smith M.E."/>
            <person name="Kuyper T.W."/>
            <person name="Franco-Molano E.A."/>
            <person name="Baroni T.J."/>
            <person name="Aanen D.K."/>
        </authorList>
    </citation>
    <scope>NUCLEOTIDE SEQUENCE</scope>
    <source>
        <strain evidence="3">AP01</strain>
        <tissue evidence="3">Mycelium</tissue>
    </source>
</reference>
<feature type="compositionally biased region" description="Polar residues" evidence="1">
    <location>
        <begin position="69"/>
        <end position="83"/>
    </location>
</feature>
<dbReference type="PANTHER" id="PTHR41807">
    <property type="entry name" value="GLUTATHIONE TRANSFERASE 3"/>
    <property type="match status" value="1"/>
</dbReference>
<protein>
    <recommendedName>
        <fullName evidence="5">SAP domain-containing protein</fullName>
    </recommendedName>
</protein>
<reference evidence="3" key="1">
    <citation type="submission" date="2020-07" db="EMBL/GenBank/DDBJ databases">
        <authorList>
            <person name="Nieuwenhuis M."/>
            <person name="Van De Peppel L.J.J."/>
        </authorList>
    </citation>
    <scope>NUCLEOTIDE SEQUENCE</scope>
    <source>
        <strain evidence="3">AP01</strain>
        <tissue evidence="3">Mycelium</tissue>
    </source>
</reference>